<organism evidence="1 3">
    <name type="scientific">Neomicrococcus aestuarii</name>
    <dbReference type="NCBI Taxonomy" id="556325"/>
    <lineage>
        <taxon>Bacteria</taxon>
        <taxon>Bacillati</taxon>
        <taxon>Actinomycetota</taxon>
        <taxon>Actinomycetes</taxon>
        <taxon>Micrococcales</taxon>
        <taxon>Micrococcaceae</taxon>
        <taxon>Neomicrococcus</taxon>
    </lineage>
</organism>
<gene>
    <name evidence="1" type="ORF">BHE16_09890</name>
    <name evidence="2" type="ORF">HD598_001844</name>
</gene>
<dbReference type="EMBL" id="JACHDR010000001">
    <property type="protein sequence ID" value="MBB5513157.1"/>
    <property type="molecule type" value="Genomic_DNA"/>
</dbReference>
<protein>
    <submittedName>
        <fullName evidence="1">Uncharacterized protein</fullName>
    </submittedName>
</protein>
<name>A0A1L2ZPY9_9MICC</name>
<proteinExistence type="predicted"/>
<dbReference type="Proteomes" id="UP000183530">
    <property type="component" value="Chromosome"/>
</dbReference>
<evidence type="ECO:0000313" key="3">
    <source>
        <dbReference type="Proteomes" id="UP000183530"/>
    </source>
</evidence>
<dbReference type="KEGG" id="nae:BHE16_09890"/>
<reference evidence="2 4" key="2">
    <citation type="submission" date="2020-08" db="EMBL/GenBank/DDBJ databases">
        <title>Sequencing the genomes of 1000 actinobacteria strains.</title>
        <authorList>
            <person name="Klenk H.-P."/>
        </authorList>
    </citation>
    <scope>NUCLEOTIDE SEQUENCE [LARGE SCALE GENOMIC DNA]</scope>
    <source>
        <strain evidence="2 4">DSM 105783</strain>
    </source>
</reference>
<evidence type="ECO:0000313" key="4">
    <source>
        <dbReference type="Proteomes" id="UP000580797"/>
    </source>
</evidence>
<evidence type="ECO:0000313" key="1">
    <source>
        <dbReference type="EMBL" id="APF41250.1"/>
    </source>
</evidence>
<dbReference type="RefSeq" id="WP_071894717.1">
    <property type="nucleotide sequence ID" value="NZ_BAAARH010000002.1"/>
</dbReference>
<accession>A0A1L2ZPY9</accession>
<keyword evidence="3" id="KW-1185">Reference proteome</keyword>
<dbReference type="EMBL" id="CP018135">
    <property type="protein sequence ID" value="APF41250.1"/>
    <property type="molecule type" value="Genomic_DNA"/>
</dbReference>
<reference evidence="1 3" key="1">
    <citation type="submission" date="2016-11" db="EMBL/GenBank/DDBJ databases">
        <title>Genome sequencing of Zhihengliuella aestuarii B18 antagonistic to Plasmodiophora brassicae.</title>
        <authorList>
            <person name="Luo Y."/>
        </authorList>
    </citation>
    <scope>NUCLEOTIDE SEQUENCE [LARGE SCALE GENOMIC DNA]</scope>
    <source>
        <strain evidence="1 3">B18</strain>
    </source>
</reference>
<dbReference type="AlphaFoldDB" id="A0A1L2ZPY9"/>
<evidence type="ECO:0000313" key="2">
    <source>
        <dbReference type="EMBL" id="MBB5513157.1"/>
    </source>
</evidence>
<sequence length="141" mass="14801">MEFKDGSNSSDAVEAAFTITGIKRATTCPGDASIKPINGQFIILNISGWNELSQQTSPQPIWVHSGAWQFYPGGGSRAAIPSANTPLTSPCLKSQAITEFGAGQVPESAPKRGVVVLDVARGAGSITYSDMGVESVEYRVP</sequence>
<dbReference type="Proteomes" id="UP000580797">
    <property type="component" value="Unassembled WGS sequence"/>
</dbReference>